<organism evidence="9 10">
    <name type="scientific">Dichotomicrobium thermohalophilum</name>
    <dbReference type="NCBI Taxonomy" id="933063"/>
    <lineage>
        <taxon>Bacteria</taxon>
        <taxon>Pseudomonadati</taxon>
        <taxon>Pseudomonadota</taxon>
        <taxon>Alphaproteobacteria</taxon>
        <taxon>Hyphomicrobiales</taxon>
        <taxon>Hyphomicrobiaceae</taxon>
        <taxon>Dichotomicrobium</taxon>
    </lineage>
</organism>
<evidence type="ECO:0000256" key="3">
    <source>
        <dbReference type="ARBA" id="ARBA00022553"/>
    </source>
</evidence>
<comment type="caution">
    <text evidence="9">The sequence shown here is derived from an EMBL/GenBank/DDBJ whole genome shotgun (WGS) entry which is preliminary data.</text>
</comment>
<reference evidence="9 10" key="1">
    <citation type="submission" date="2018-08" db="EMBL/GenBank/DDBJ databases">
        <title>Genomic Encyclopedia of Archaeal and Bacterial Type Strains, Phase II (KMG-II): from individual species to whole genera.</title>
        <authorList>
            <person name="Goeker M."/>
        </authorList>
    </citation>
    <scope>NUCLEOTIDE SEQUENCE [LARGE SCALE GENOMIC DNA]</scope>
    <source>
        <strain evidence="9 10">DSM 5002</strain>
    </source>
</reference>
<dbReference type="InterPro" id="IPR011102">
    <property type="entry name" value="Sig_transdc_His_kinase_HWE"/>
</dbReference>
<evidence type="ECO:0000256" key="6">
    <source>
        <dbReference type="ARBA" id="ARBA00022777"/>
    </source>
</evidence>
<keyword evidence="3" id="KW-0597">Phosphoprotein</keyword>
<dbReference type="SUPFAM" id="SSF55874">
    <property type="entry name" value="ATPase domain of HSP90 chaperone/DNA topoisomerase II/histidine kinase"/>
    <property type="match status" value="1"/>
</dbReference>
<evidence type="ECO:0000313" key="9">
    <source>
        <dbReference type="EMBL" id="RIA47691.1"/>
    </source>
</evidence>
<dbReference type="Pfam" id="PF07536">
    <property type="entry name" value="HWE_HK"/>
    <property type="match status" value="1"/>
</dbReference>
<feature type="domain" description="Signal transduction histidine kinase HWE region" evidence="8">
    <location>
        <begin position="30"/>
        <end position="111"/>
    </location>
</feature>
<dbReference type="PANTHER" id="PTHR41523:SF7">
    <property type="entry name" value="HISTIDINE KINASE"/>
    <property type="match status" value="1"/>
</dbReference>
<evidence type="ECO:0000256" key="2">
    <source>
        <dbReference type="ARBA" id="ARBA00012438"/>
    </source>
</evidence>
<keyword evidence="4" id="KW-0808">Transferase</keyword>
<dbReference type="GO" id="GO:0005524">
    <property type="term" value="F:ATP binding"/>
    <property type="evidence" value="ECO:0007669"/>
    <property type="project" value="UniProtKB-KW"/>
</dbReference>
<evidence type="ECO:0000313" key="10">
    <source>
        <dbReference type="Proteomes" id="UP000266273"/>
    </source>
</evidence>
<accession>A0A397PPL2</accession>
<dbReference type="AlphaFoldDB" id="A0A397PPL2"/>
<keyword evidence="10" id="KW-1185">Reference proteome</keyword>
<dbReference type="EC" id="2.7.13.3" evidence="2"/>
<keyword evidence="5" id="KW-0547">Nucleotide-binding</keyword>
<evidence type="ECO:0000259" key="8">
    <source>
        <dbReference type="SMART" id="SM00911"/>
    </source>
</evidence>
<comment type="catalytic activity">
    <reaction evidence="1">
        <text>ATP + protein L-histidine = ADP + protein N-phospho-L-histidine.</text>
        <dbReference type="EC" id="2.7.13.3"/>
    </reaction>
</comment>
<evidence type="ECO:0000256" key="7">
    <source>
        <dbReference type="ARBA" id="ARBA00022840"/>
    </source>
</evidence>
<evidence type="ECO:0000256" key="5">
    <source>
        <dbReference type="ARBA" id="ARBA00022741"/>
    </source>
</evidence>
<dbReference type="GO" id="GO:0004673">
    <property type="term" value="F:protein histidine kinase activity"/>
    <property type="evidence" value="ECO:0007669"/>
    <property type="project" value="UniProtKB-EC"/>
</dbReference>
<protein>
    <recommendedName>
        <fullName evidence="2">histidine kinase</fullName>
        <ecNumber evidence="2">2.7.13.3</ecNumber>
    </recommendedName>
</protein>
<dbReference type="InterPro" id="IPR036890">
    <property type="entry name" value="HATPase_C_sf"/>
</dbReference>
<dbReference type="Gene3D" id="3.30.565.10">
    <property type="entry name" value="Histidine kinase-like ATPase, C-terminal domain"/>
    <property type="match status" value="1"/>
</dbReference>
<dbReference type="SMART" id="SM00911">
    <property type="entry name" value="HWE_HK"/>
    <property type="match status" value="1"/>
</dbReference>
<evidence type="ECO:0000256" key="4">
    <source>
        <dbReference type="ARBA" id="ARBA00022679"/>
    </source>
</evidence>
<proteinExistence type="predicted"/>
<dbReference type="Proteomes" id="UP000266273">
    <property type="component" value="Unassembled WGS sequence"/>
</dbReference>
<keyword evidence="6 9" id="KW-0418">Kinase</keyword>
<gene>
    <name evidence="9" type="ORF">BXY53_2256</name>
</gene>
<dbReference type="PANTHER" id="PTHR41523">
    <property type="entry name" value="TWO-COMPONENT SYSTEM SENSOR PROTEIN"/>
    <property type="match status" value="1"/>
</dbReference>
<sequence>MISDLPGGPKEQERLACDELENRQASALLLQHRIKNMLANIRALAAQTYCNSDTLDEFYEAFEGRLQALALAQGMLGARKDGMVNLTDLVLEQLLSDAAAHPDAVSTDGPDVLLEPDAAQTFALVIHELITNAIKHGALGSEDGRISVRWGIHEREPQPYFQFDWRETGVSIAPDGGNPGFGRRLIEEAVPHQLGGEAKLLLPPDGCRLHMSVPVGQKIRLVTSLTGGREESRGAFATAPGQKERDEC</sequence>
<dbReference type="EMBL" id="QXDF01000002">
    <property type="protein sequence ID" value="RIA47691.1"/>
    <property type="molecule type" value="Genomic_DNA"/>
</dbReference>
<name>A0A397PPL2_9HYPH</name>
<keyword evidence="7" id="KW-0067">ATP-binding</keyword>
<evidence type="ECO:0000256" key="1">
    <source>
        <dbReference type="ARBA" id="ARBA00000085"/>
    </source>
</evidence>